<comment type="subcellular location">
    <subcellularLocation>
        <location evidence="1 8">Cytoplasm</location>
    </subcellularLocation>
</comment>
<dbReference type="GO" id="GO:0006400">
    <property type="term" value="P:tRNA modification"/>
    <property type="evidence" value="ECO:0007669"/>
    <property type="project" value="UniProtKB-UniRule"/>
</dbReference>
<dbReference type="EMBL" id="LM995447">
    <property type="protein sequence ID" value="CDZ23824.1"/>
    <property type="molecule type" value="Genomic_DNA"/>
</dbReference>
<dbReference type="SUPFAM" id="SSF52402">
    <property type="entry name" value="Adenine nucleotide alpha hydrolases-like"/>
    <property type="match status" value="1"/>
</dbReference>
<comment type="domain">
    <text evidence="8">The N-terminal region contains the highly conserved SGGXDS motif, predicted to be a P-loop motif involved in ATP binding.</text>
</comment>
<dbReference type="PANTHER" id="PTHR43033">
    <property type="entry name" value="TRNA(ILE)-LYSIDINE SYNTHASE-RELATED"/>
    <property type="match status" value="1"/>
</dbReference>
<dbReference type="Pfam" id="PF11734">
    <property type="entry name" value="TilS_C"/>
    <property type="match status" value="1"/>
</dbReference>
<name>A0A078KRR8_9FIRM</name>
<dbReference type="PANTHER" id="PTHR43033:SF1">
    <property type="entry name" value="TRNA(ILE)-LYSIDINE SYNTHASE-RELATED"/>
    <property type="match status" value="1"/>
</dbReference>
<dbReference type="InterPro" id="IPR011063">
    <property type="entry name" value="TilS/TtcA_N"/>
</dbReference>
<evidence type="ECO:0000256" key="3">
    <source>
        <dbReference type="ARBA" id="ARBA00022598"/>
    </source>
</evidence>
<evidence type="ECO:0000256" key="8">
    <source>
        <dbReference type="HAMAP-Rule" id="MF_01161"/>
    </source>
</evidence>
<keyword evidence="5 8" id="KW-0547">Nucleotide-binding</keyword>
<keyword evidence="2 8" id="KW-0963">Cytoplasm</keyword>
<keyword evidence="4 8" id="KW-0819">tRNA processing</keyword>
<evidence type="ECO:0000313" key="11">
    <source>
        <dbReference type="Proteomes" id="UP000032431"/>
    </source>
</evidence>
<protein>
    <recommendedName>
        <fullName evidence="8">tRNA(Ile)-lysidine synthase</fullName>
        <ecNumber evidence="8">6.3.4.19</ecNumber>
    </recommendedName>
    <alternativeName>
        <fullName evidence="8">tRNA(Ile)-2-lysyl-cytidine synthase</fullName>
    </alternativeName>
    <alternativeName>
        <fullName evidence="8">tRNA(Ile)-lysidine synthetase</fullName>
    </alternativeName>
</protein>
<dbReference type="GO" id="GO:0005524">
    <property type="term" value="F:ATP binding"/>
    <property type="evidence" value="ECO:0007669"/>
    <property type="project" value="UniProtKB-UniRule"/>
</dbReference>
<sequence length="465" mass="51987">MNNNESLPPLVGKAEAAIKRYNMLADRSAVLVGVSGGADSMALLHYLCSIREKTGIKVYAAHVNHGIRGEEAKRDENYVKDWCAEHDVPVFLLHADVIGRAKNEGETVEEAGRKVRYSFFEQKASEIGAVIATAHTLSDSIETFLINFARGTGLRGLCGIPPVRGNIIRPLIRCTRHDTEEYCQYFGIKYLDDSTNFTRDYTRNRIRLDVIPELYRINPSFDKAAARLFDSLEEDRDYIESEAEKKLASAKIKEGEYLVDKLLNDCNSAVLNRCVSLAASAFSGKSQEALHIAKIIELMKKGKGKTEIRGGCFANVANGRLIFTNNNIKDTPGADFCFPFKVGIYENPKFKLVISPISRTLLKNFKNINKRYFKNAVDCDKIRGNALVHGKSKGDKIKPAGRNVTKTLKKLFNENKVPVELRPYIPVAYDDEGVIWAGGIGVDERCKVTEDTENAFLLEIKHLEV</sequence>
<feature type="domain" description="Lysidine-tRNA(Ile) synthetase C-terminal" evidence="9">
    <location>
        <begin position="386"/>
        <end position="458"/>
    </location>
</feature>
<proteinExistence type="inferred from homology"/>
<keyword evidence="11" id="KW-1185">Reference proteome</keyword>
<comment type="similarity">
    <text evidence="8">Belongs to the tRNA(Ile)-lysidine synthase family.</text>
</comment>
<dbReference type="KEGG" id="ccel:CCDG5_0695"/>
<feature type="binding site" evidence="8">
    <location>
        <begin position="35"/>
        <end position="40"/>
    </location>
    <ligand>
        <name>ATP</name>
        <dbReference type="ChEBI" id="CHEBI:30616"/>
    </ligand>
</feature>
<dbReference type="PATRIC" id="fig|29343.3.peg.727"/>
<dbReference type="OrthoDB" id="9807403at2"/>
<dbReference type="HOGENOM" id="CLU_018869_0_1_9"/>
<evidence type="ECO:0000256" key="7">
    <source>
        <dbReference type="ARBA" id="ARBA00048539"/>
    </source>
</evidence>
<dbReference type="AlphaFoldDB" id="A0A078KRR8"/>
<comment type="function">
    <text evidence="8">Ligates lysine onto the cytidine present at position 34 of the AUA codon-specific tRNA(Ile) that contains the anticodon CAU, in an ATP-dependent manner. Cytidine is converted to lysidine, thus changing the amino acid specificity of the tRNA from methionine to isoleucine.</text>
</comment>
<evidence type="ECO:0000256" key="5">
    <source>
        <dbReference type="ARBA" id="ARBA00022741"/>
    </source>
</evidence>
<dbReference type="SUPFAM" id="SSF56037">
    <property type="entry name" value="PheT/TilS domain"/>
    <property type="match status" value="1"/>
</dbReference>
<dbReference type="CDD" id="cd01992">
    <property type="entry name" value="TilS_N"/>
    <property type="match status" value="1"/>
</dbReference>
<dbReference type="Pfam" id="PF01171">
    <property type="entry name" value="ATP_bind_3"/>
    <property type="match status" value="1"/>
</dbReference>
<evidence type="ECO:0000259" key="9">
    <source>
        <dbReference type="SMART" id="SM00977"/>
    </source>
</evidence>
<dbReference type="NCBIfam" id="TIGR02432">
    <property type="entry name" value="lysidine_TilS_N"/>
    <property type="match status" value="1"/>
</dbReference>
<organism evidence="10 11">
    <name type="scientific">[Clostridium] cellulosi</name>
    <dbReference type="NCBI Taxonomy" id="29343"/>
    <lineage>
        <taxon>Bacteria</taxon>
        <taxon>Bacillati</taxon>
        <taxon>Bacillota</taxon>
        <taxon>Clostridia</taxon>
        <taxon>Eubacteriales</taxon>
        <taxon>Oscillospiraceae</taxon>
        <taxon>Oscillospiraceae incertae sedis</taxon>
    </lineage>
</organism>
<reference evidence="11" key="1">
    <citation type="submission" date="2014-07" db="EMBL/GenBank/DDBJ databases">
        <authorList>
            <person name="Wibberg D."/>
        </authorList>
    </citation>
    <scope>NUCLEOTIDE SEQUENCE [LARGE SCALE GENOMIC DNA]</scope>
    <source>
        <strain evidence="11">DG5</strain>
    </source>
</reference>
<dbReference type="Gene3D" id="3.40.50.620">
    <property type="entry name" value="HUPs"/>
    <property type="match status" value="1"/>
</dbReference>
<accession>A0A078KRR8</accession>
<keyword evidence="6 8" id="KW-0067">ATP-binding</keyword>
<evidence type="ECO:0000256" key="2">
    <source>
        <dbReference type="ARBA" id="ARBA00022490"/>
    </source>
</evidence>
<keyword evidence="3 8" id="KW-0436">Ligase</keyword>
<dbReference type="InterPro" id="IPR012795">
    <property type="entry name" value="tRNA_Ile_lys_synt_N"/>
</dbReference>
<evidence type="ECO:0000256" key="4">
    <source>
        <dbReference type="ARBA" id="ARBA00022694"/>
    </source>
</evidence>
<gene>
    <name evidence="8" type="primary">tilS</name>
    <name evidence="10" type="ORF">CCDG5_0695</name>
</gene>
<dbReference type="Gene3D" id="1.20.59.20">
    <property type="match status" value="1"/>
</dbReference>
<dbReference type="STRING" id="29343.CCDG5_0695"/>
<dbReference type="GO" id="GO:0032267">
    <property type="term" value="F:tRNA(Ile)-lysidine synthase activity"/>
    <property type="evidence" value="ECO:0007669"/>
    <property type="project" value="UniProtKB-EC"/>
</dbReference>
<dbReference type="SUPFAM" id="SSF82829">
    <property type="entry name" value="MesJ substrate recognition domain-like"/>
    <property type="match status" value="1"/>
</dbReference>
<dbReference type="InterPro" id="IPR014729">
    <property type="entry name" value="Rossmann-like_a/b/a_fold"/>
</dbReference>
<dbReference type="HAMAP" id="MF_01161">
    <property type="entry name" value="tRNA_Ile_lys_synt"/>
    <property type="match status" value="1"/>
</dbReference>
<comment type="catalytic activity">
    <reaction evidence="7 8">
        <text>cytidine(34) in tRNA(Ile2) + L-lysine + ATP = lysidine(34) in tRNA(Ile2) + AMP + diphosphate + H(+)</text>
        <dbReference type="Rhea" id="RHEA:43744"/>
        <dbReference type="Rhea" id="RHEA-COMP:10625"/>
        <dbReference type="Rhea" id="RHEA-COMP:10670"/>
        <dbReference type="ChEBI" id="CHEBI:15378"/>
        <dbReference type="ChEBI" id="CHEBI:30616"/>
        <dbReference type="ChEBI" id="CHEBI:32551"/>
        <dbReference type="ChEBI" id="CHEBI:33019"/>
        <dbReference type="ChEBI" id="CHEBI:82748"/>
        <dbReference type="ChEBI" id="CHEBI:83665"/>
        <dbReference type="ChEBI" id="CHEBI:456215"/>
        <dbReference type="EC" id="6.3.4.19"/>
    </reaction>
</comment>
<evidence type="ECO:0000256" key="1">
    <source>
        <dbReference type="ARBA" id="ARBA00004496"/>
    </source>
</evidence>
<evidence type="ECO:0000313" key="10">
    <source>
        <dbReference type="EMBL" id="CDZ23824.1"/>
    </source>
</evidence>
<dbReference type="EC" id="6.3.4.19" evidence="8"/>
<evidence type="ECO:0000256" key="6">
    <source>
        <dbReference type="ARBA" id="ARBA00022840"/>
    </source>
</evidence>
<dbReference type="SMART" id="SM00977">
    <property type="entry name" value="TilS_C"/>
    <property type="match status" value="1"/>
</dbReference>
<dbReference type="GO" id="GO:0005737">
    <property type="term" value="C:cytoplasm"/>
    <property type="evidence" value="ECO:0007669"/>
    <property type="project" value="UniProtKB-SubCell"/>
</dbReference>
<dbReference type="InterPro" id="IPR012796">
    <property type="entry name" value="Lysidine-tRNA-synth_C"/>
</dbReference>
<dbReference type="InterPro" id="IPR012094">
    <property type="entry name" value="tRNA_Ile_lys_synt"/>
</dbReference>
<dbReference type="NCBIfam" id="TIGR02433">
    <property type="entry name" value="lysidine_TilS_C"/>
    <property type="match status" value="1"/>
</dbReference>
<dbReference type="Proteomes" id="UP000032431">
    <property type="component" value="Chromosome I"/>
</dbReference>